<dbReference type="SMART" id="SM00391">
    <property type="entry name" value="MBD"/>
    <property type="match status" value="1"/>
</dbReference>
<keyword evidence="2" id="KW-0479">Metal-binding</keyword>
<dbReference type="CDD" id="cd01396">
    <property type="entry name" value="MeCP2_MBD"/>
    <property type="match status" value="1"/>
</dbReference>
<dbReference type="Proteomes" id="UP000694864">
    <property type="component" value="Chromosome 10"/>
</dbReference>
<dbReference type="Gene3D" id="3.30.890.10">
    <property type="entry name" value="Methyl-cpg-binding Protein 2, Chain A"/>
    <property type="match status" value="1"/>
</dbReference>
<dbReference type="SUPFAM" id="SSF54171">
    <property type="entry name" value="DNA-binding domain"/>
    <property type="match status" value="1"/>
</dbReference>
<feature type="domain" description="CW-type" evidence="11">
    <location>
        <begin position="81"/>
        <end position="140"/>
    </location>
</feature>
<evidence type="ECO:0000256" key="4">
    <source>
        <dbReference type="ARBA" id="ARBA00022833"/>
    </source>
</evidence>
<dbReference type="Pfam" id="PF01429">
    <property type="entry name" value="MBD"/>
    <property type="match status" value="1"/>
</dbReference>
<evidence type="ECO:0000256" key="5">
    <source>
        <dbReference type="ARBA" id="ARBA00023015"/>
    </source>
</evidence>
<evidence type="ECO:0000256" key="8">
    <source>
        <dbReference type="ARBA" id="ARBA00023242"/>
    </source>
</evidence>
<proteinExistence type="predicted"/>
<dbReference type="Pfam" id="PF07496">
    <property type="entry name" value="zf-CW"/>
    <property type="match status" value="1"/>
</dbReference>
<dbReference type="InterPro" id="IPR016177">
    <property type="entry name" value="DNA-bd_dom_sf"/>
</dbReference>
<evidence type="ECO:0000256" key="3">
    <source>
        <dbReference type="ARBA" id="ARBA00022771"/>
    </source>
</evidence>
<evidence type="ECO:0000259" key="11">
    <source>
        <dbReference type="PROSITE" id="PS51050"/>
    </source>
</evidence>
<keyword evidence="12" id="KW-1185">Reference proteome</keyword>
<dbReference type="PROSITE" id="PS51050">
    <property type="entry name" value="ZF_CW"/>
    <property type="match status" value="1"/>
</dbReference>
<keyword evidence="5" id="KW-0805">Transcription regulation</keyword>
<dbReference type="InterPro" id="IPR011124">
    <property type="entry name" value="Znf_CW"/>
</dbReference>
<dbReference type="Gene3D" id="3.30.40.100">
    <property type="match status" value="1"/>
</dbReference>
<evidence type="ECO:0000313" key="14">
    <source>
        <dbReference type="RefSeq" id="XP_010435426.1"/>
    </source>
</evidence>
<accession>A0ABM0U3W8</accession>
<reference evidence="12" key="2">
    <citation type="journal article" date="2014" name="Nat. Commun.">
        <title>The emerging biofuel crop Camelina sativa retains a highly undifferentiated hexaploid genome structure.</title>
        <authorList>
            <person name="Kagale S."/>
            <person name="Koh C."/>
            <person name="Nixon J."/>
            <person name="Bollina V."/>
            <person name="Clarke W.E."/>
            <person name="Tuteja R."/>
            <person name="Spillane C."/>
            <person name="Robinson S.J."/>
            <person name="Links M.G."/>
            <person name="Clarke C."/>
            <person name="Higgins E.E."/>
            <person name="Huebert T."/>
            <person name="Sharpe A.G."/>
            <person name="Parkin I.A."/>
        </authorList>
    </citation>
    <scope>NUCLEOTIDE SEQUENCE [LARGE SCALE GENOMIC DNA]</scope>
    <source>
        <strain evidence="12">r\DH55</strain>
    </source>
</reference>
<protein>
    <submittedName>
        <fullName evidence="13 14">Methyl-CpG-binding domain-containing protein 2 isoform X1</fullName>
    </submittedName>
</protein>
<keyword evidence="3" id="KW-0863">Zinc-finger</keyword>
<dbReference type="PANTHER" id="PTHR12396:SF0">
    <property type="entry name" value="METHYL-CPG BINDING DOMAIN PROTEIN-LIKE, ISOFORM C"/>
    <property type="match status" value="1"/>
</dbReference>
<feature type="domain" description="MBD" evidence="10">
    <location>
        <begin position="146"/>
        <end position="220"/>
    </location>
</feature>
<keyword evidence="6" id="KW-0238">DNA-binding</keyword>
<evidence type="ECO:0000256" key="1">
    <source>
        <dbReference type="ARBA" id="ARBA00004123"/>
    </source>
</evidence>
<organism evidence="12 14">
    <name type="scientific">Camelina sativa</name>
    <name type="common">False flax</name>
    <name type="synonym">Myagrum sativum</name>
    <dbReference type="NCBI Taxonomy" id="90675"/>
    <lineage>
        <taxon>Eukaryota</taxon>
        <taxon>Viridiplantae</taxon>
        <taxon>Streptophyta</taxon>
        <taxon>Embryophyta</taxon>
        <taxon>Tracheophyta</taxon>
        <taxon>Spermatophyta</taxon>
        <taxon>Magnoliopsida</taxon>
        <taxon>eudicotyledons</taxon>
        <taxon>Gunneridae</taxon>
        <taxon>Pentapetalae</taxon>
        <taxon>rosids</taxon>
        <taxon>malvids</taxon>
        <taxon>Brassicales</taxon>
        <taxon>Brassicaceae</taxon>
        <taxon>Camelineae</taxon>
        <taxon>Camelina</taxon>
    </lineage>
</organism>
<reference evidence="12" key="1">
    <citation type="journal article" date="1997" name="Nucleic Acids Res.">
        <title>tRNAscan-SE: a program for improved detection of transfer RNA genes in genomic sequence.</title>
        <authorList>
            <person name="Lowe T.M."/>
            <person name="Eddy S.R."/>
        </authorList>
    </citation>
    <scope>NUCLEOTIDE SEQUENCE [LARGE SCALE GENOMIC DNA]</scope>
    <source>
        <strain evidence="12">r\DH55</strain>
    </source>
</reference>
<evidence type="ECO:0000256" key="9">
    <source>
        <dbReference type="SAM" id="MobiDB-lite"/>
    </source>
</evidence>
<keyword evidence="8" id="KW-0539">Nucleus</keyword>
<evidence type="ECO:0000313" key="13">
    <source>
        <dbReference type="RefSeq" id="XP_010435425.1"/>
    </source>
</evidence>
<dbReference type="RefSeq" id="XP_010435425.1">
    <property type="nucleotide sequence ID" value="XM_010437123.2"/>
</dbReference>
<keyword evidence="4" id="KW-0862">Zinc</keyword>
<dbReference type="GeneID" id="104719247"/>
<evidence type="ECO:0000313" key="12">
    <source>
        <dbReference type="Proteomes" id="UP000694864"/>
    </source>
</evidence>
<keyword evidence="7" id="KW-0804">Transcription</keyword>
<evidence type="ECO:0000256" key="7">
    <source>
        <dbReference type="ARBA" id="ARBA00023163"/>
    </source>
</evidence>
<reference evidence="13 14" key="3">
    <citation type="submission" date="2025-05" db="UniProtKB">
        <authorList>
            <consortium name="RefSeq"/>
        </authorList>
    </citation>
    <scope>IDENTIFICATION</scope>
    <source>
        <tissue evidence="13 14">Leaf</tissue>
    </source>
</reference>
<sequence>MSQSCYENKANNIKEEGNVTPFSGDMDSRAVQVSGSASPIELLEDRGENKLVVYDSKGNDTEDEVLPIQSQPMSSRTLSLSPSIGAFTVQCASCFKWRLMPSMQKYEEIRENLLENPFFCETACEWKPNISCDVPADIYQDGTRLWAIDKPNISRPPTGWQRLLRIRGEGGTRFADVYYVAPSGKKLRSTVEVQKYLNDNPEYIREGVKLSQFSFQIPKPLQDDYVRKRPARLMESSDNTNTHVAKEANPLAWISSSDDHIALQLATPTESGLRSSHDQPSKKKKTSKLSIFGSNEELADR</sequence>
<name>A0ABM0U3W8_CAMSA</name>
<dbReference type="RefSeq" id="XP_010435426.1">
    <property type="nucleotide sequence ID" value="XM_010437124.2"/>
</dbReference>
<gene>
    <name evidence="13 14" type="primary">LOC104719247</name>
</gene>
<evidence type="ECO:0000256" key="2">
    <source>
        <dbReference type="ARBA" id="ARBA00022723"/>
    </source>
</evidence>
<evidence type="ECO:0000259" key="10">
    <source>
        <dbReference type="PROSITE" id="PS50982"/>
    </source>
</evidence>
<comment type="subcellular location">
    <subcellularLocation>
        <location evidence="1">Nucleus</location>
    </subcellularLocation>
</comment>
<dbReference type="InterPro" id="IPR001739">
    <property type="entry name" value="Methyl_CpG_DNA-bd"/>
</dbReference>
<dbReference type="PANTHER" id="PTHR12396">
    <property type="entry name" value="METHYL-CPG BINDING PROTEIN, MBD"/>
    <property type="match status" value="1"/>
</dbReference>
<dbReference type="PROSITE" id="PS50982">
    <property type="entry name" value="MBD"/>
    <property type="match status" value="1"/>
</dbReference>
<feature type="region of interest" description="Disordered" evidence="9">
    <location>
        <begin position="264"/>
        <end position="301"/>
    </location>
</feature>
<evidence type="ECO:0000256" key="6">
    <source>
        <dbReference type="ARBA" id="ARBA00023125"/>
    </source>
</evidence>